<organism evidence="1 2">
    <name type="scientific">Steinernema glaseri</name>
    <dbReference type="NCBI Taxonomy" id="37863"/>
    <lineage>
        <taxon>Eukaryota</taxon>
        <taxon>Metazoa</taxon>
        <taxon>Ecdysozoa</taxon>
        <taxon>Nematoda</taxon>
        <taxon>Chromadorea</taxon>
        <taxon>Rhabditida</taxon>
        <taxon>Tylenchina</taxon>
        <taxon>Panagrolaimomorpha</taxon>
        <taxon>Strongyloidoidea</taxon>
        <taxon>Steinernematidae</taxon>
        <taxon>Steinernema</taxon>
    </lineage>
</organism>
<reference evidence="2" key="1">
    <citation type="submission" date="2016-11" db="UniProtKB">
        <authorList>
            <consortium name="WormBaseParasite"/>
        </authorList>
    </citation>
    <scope>IDENTIFICATION</scope>
</reference>
<evidence type="ECO:0000313" key="2">
    <source>
        <dbReference type="WBParaSite" id="L893_g2677.t1"/>
    </source>
</evidence>
<accession>A0A1I7ZJC5</accession>
<keyword evidence="1" id="KW-1185">Reference proteome</keyword>
<protein>
    <submittedName>
        <fullName evidence="2">AGC-kinase C-terminal domain-containing protein</fullName>
    </submittedName>
</protein>
<dbReference type="AlphaFoldDB" id="A0A1I7ZJC5"/>
<proteinExistence type="predicted"/>
<name>A0A1I7ZJC5_9BILA</name>
<evidence type="ECO:0000313" key="1">
    <source>
        <dbReference type="Proteomes" id="UP000095287"/>
    </source>
</evidence>
<sequence length="71" mass="7910">MPTEWHGDIQALLKYSAFTSFEPTSDATEDVAKNPSELTHFDAVEFHDVLFNRAAYLDEDIVPLKGPSSVP</sequence>
<dbReference type="Proteomes" id="UP000095287">
    <property type="component" value="Unplaced"/>
</dbReference>
<dbReference type="WBParaSite" id="L893_g2677.t1">
    <property type="protein sequence ID" value="L893_g2677.t1"/>
    <property type="gene ID" value="L893_g2677"/>
</dbReference>